<feature type="domain" description="DNA ligase OB-like" evidence="8">
    <location>
        <begin position="213"/>
        <end position="278"/>
    </location>
</feature>
<keyword evidence="4" id="KW-0227">DNA damage</keyword>
<dbReference type="InterPro" id="IPR012310">
    <property type="entry name" value="DNA_ligase_ATP-dep_cent"/>
</dbReference>
<dbReference type="Gene3D" id="2.40.50.140">
    <property type="entry name" value="Nucleic acid-binding proteins"/>
    <property type="match status" value="1"/>
</dbReference>
<protein>
    <submittedName>
        <fullName evidence="9">DNA ligase</fullName>
    </submittedName>
</protein>
<comment type="cofactor">
    <cofactor evidence="1">
        <name>a divalent metal cation</name>
        <dbReference type="ChEBI" id="CHEBI:60240"/>
    </cofactor>
</comment>
<dbReference type="RefSeq" id="WP_126505909.1">
    <property type="nucleotide sequence ID" value="NZ_RXNV01000004.1"/>
</dbReference>
<keyword evidence="2 9" id="KW-0436">Ligase</keyword>
<dbReference type="AlphaFoldDB" id="A0A431W9A0"/>
<name>A0A431W9A0_9GAMM</name>
<dbReference type="InterPro" id="IPR029319">
    <property type="entry name" value="DNA_ligase_OB"/>
</dbReference>
<proteinExistence type="predicted"/>
<keyword evidence="3" id="KW-0235">DNA replication</keyword>
<evidence type="ECO:0000313" key="10">
    <source>
        <dbReference type="Proteomes" id="UP000282060"/>
    </source>
</evidence>
<evidence type="ECO:0000256" key="5">
    <source>
        <dbReference type="ARBA" id="ARBA00023204"/>
    </source>
</evidence>
<dbReference type="InterPro" id="IPR012340">
    <property type="entry name" value="NA-bd_OB-fold"/>
</dbReference>
<dbReference type="GO" id="GO:0003910">
    <property type="term" value="F:DNA ligase (ATP) activity"/>
    <property type="evidence" value="ECO:0007669"/>
    <property type="project" value="UniProtKB-EC"/>
</dbReference>
<reference evidence="9 10" key="1">
    <citation type="submission" date="2018-12" db="EMBL/GenBank/DDBJ databases">
        <authorList>
            <person name="Yu L."/>
        </authorList>
    </citation>
    <scope>NUCLEOTIDE SEQUENCE [LARGE SCALE GENOMIC DNA]</scope>
    <source>
        <strain evidence="9 10">HAW-EB5</strain>
    </source>
</reference>
<dbReference type="CDD" id="cd08041">
    <property type="entry name" value="OBF_kDNA_ligase_like"/>
    <property type="match status" value="1"/>
</dbReference>
<feature type="domain" description="ATP-dependent DNA ligase family profile" evidence="7">
    <location>
        <begin position="46"/>
        <end position="199"/>
    </location>
</feature>
<keyword evidence="5" id="KW-0234">DNA repair</keyword>
<accession>A0A431W9A0</accession>
<dbReference type="GO" id="GO:0005524">
    <property type="term" value="F:ATP binding"/>
    <property type="evidence" value="ECO:0007669"/>
    <property type="project" value="InterPro"/>
</dbReference>
<dbReference type="Gene3D" id="3.30.1490.70">
    <property type="match status" value="1"/>
</dbReference>
<dbReference type="GO" id="GO:0006260">
    <property type="term" value="P:DNA replication"/>
    <property type="evidence" value="ECO:0007669"/>
    <property type="project" value="UniProtKB-KW"/>
</dbReference>
<evidence type="ECO:0000256" key="6">
    <source>
        <dbReference type="ARBA" id="ARBA00034003"/>
    </source>
</evidence>
<evidence type="ECO:0000256" key="1">
    <source>
        <dbReference type="ARBA" id="ARBA00001968"/>
    </source>
</evidence>
<evidence type="ECO:0000259" key="7">
    <source>
        <dbReference type="Pfam" id="PF01068"/>
    </source>
</evidence>
<comment type="caution">
    <text evidence="9">The sequence shown here is derived from an EMBL/GenBank/DDBJ whole genome shotgun (WGS) entry which is preliminary data.</text>
</comment>
<dbReference type="GO" id="GO:0006310">
    <property type="term" value="P:DNA recombination"/>
    <property type="evidence" value="ECO:0007669"/>
    <property type="project" value="InterPro"/>
</dbReference>
<evidence type="ECO:0000256" key="4">
    <source>
        <dbReference type="ARBA" id="ARBA00022763"/>
    </source>
</evidence>
<comment type="catalytic activity">
    <reaction evidence="6">
        <text>ATP + (deoxyribonucleotide)n-3'-hydroxyl + 5'-phospho-(deoxyribonucleotide)m = (deoxyribonucleotide)n+m + AMP + diphosphate.</text>
        <dbReference type="EC" id="6.5.1.1"/>
    </reaction>
</comment>
<dbReference type="Pfam" id="PF01068">
    <property type="entry name" value="DNA_ligase_A_M"/>
    <property type="match status" value="1"/>
</dbReference>
<evidence type="ECO:0000256" key="3">
    <source>
        <dbReference type="ARBA" id="ARBA00022705"/>
    </source>
</evidence>
<dbReference type="OrthoDB" id="9782700at2"/>
<keyword evidence="10" id="KW-1185">Reference proteome</keyword>
<dbReference type="SUPFAM" id="SSF50249">
    <property type="entry name" value="Nucleic acid-binding proteins"/>
    <property type="match status" value="1"/>
</dbReference>
<evidence type="ECO:0000313" key="9">
    <source>
        <dbReference type="EMBL" id="RTR32062.1"/>
    </source>
</evidence>
<dbReference type="SUPFAM" id="SSF56091">
    <property type="entry name" value="DNA ligase/mRNA capping enzyme, catalytic domain"/>
    <property type="match status" value="1"/>
</dbReference>
<dbReference type="NCBIfam" id="NF006592">
    <property type="entry name" value="PRK09125.1"/>
    <property type="match status" value="1"/>
</dbReference>
<dbReference type="Gene3D" id="3.30.470.30">
    <property type="entry name" value="DNA ligase/mRNA capping enzyme"/>
    <property type="match status" value="1"/>
</dbReference>
<dbReference type="PANTHER" id="PTHR47810:SF1">
    <property type="entry name" value="DNA LIGASE B"/>
    <property type="match status" value="1"/>
</dbReference>
<dbReference type="CDD" id="cd07896">
    <property type="entry name" value="Adenylation_kDNA_ligase_like"/>
    <property type="match status" value="1"/>
</dbReference>
<dbReference type="InterPro" id="IPR050326">
    <property type="entry name" value="NAD_dep_DNA_ligaseB"/>
</dbReference>
<sequence>MYFTSVRLLSVFLILIYLLIGFSEAHVNDIQLAVEQQADAPVSEYLVSEKLDGVRGYWDGTHLFTRSGRQMSTPQWFTQGFPDYALDGELWMGRGTFEQISSLIRSKHPSQERWREVKFMVFDLPSHSQDFAQRYAIAKSELAGSSPYLSVIEQKRFDSVQALDTWFNRVIEQGGEGLMLHHNQSLYLSGRNKGVIKLKPLYDAEARVVAHQEGKGKFNGMLGALVVETPSGIRFKLGTGFSMNERRHPPEIGSTVTYQYSGTTQKGTPRFASFLRVRFKE</sequence>
<dbReference type="GO" id="GO:0006281">
    <property type="term" value="P:DNA repair"/>
    <property type="evidence" value="ECO:0007669"/>
    <property type="project" value="UniProtKB-KW"/>
</dbReference>
<evidence type="ECO:0000259" key="8">
    <source>
        <dbReference type="Pfam" id="PF14743"/>
    </source>
</evidence>
<dbReference type="EMBL" id="RXNV01000004">
    <property type="protein sequence ID" value="RTR32062.1"/>
    <property type="molecule type" value="Genomic_DNA"/>
</dbReference>
<gene>
    <name evidence="9" type="ORF">EKG39_11550</name>
</gene>
<dbReference type="Proteomes" id="UP000282060">
    <property type="component" value="Unassembled WGS sequence"/>
</dbReference>
<dbReference type="Pfam" id="PF14743">
    <property type="entry name" value="DNA_ligase_OB_2"/>
    <property type="match status" value="1"/>
</dbReference>
<organism evidence="9 10">
    <name type="scientific">Shewanella atlantica</name>
    <dbReference type="NCBI Taxonomy" id="271099"/>
    <lineage>
        <taxon>Bacteria</taxon>
        <taxon>Pseudomonadati</taxon>
        <taxon>Pseudomonadota</taxon>
        <taxon>Gammaproteobacteria</taxon>
        <taxon>Alteromonadales</taxon>
        <taxon>Shewanellaceae</taxon>
        <taxon>Shewanella</taxon>
    </lineage>
</organism>
<dbReference type="PANTHER" id="PTHR47810">
    <property type="entry name" value="DNA LIGASE"/>
    <property type="match status" value="1"/>
</dbReference>
<evidence type="ECO:0000256" key="2">
    <source>
        <dbReference type="ARBA" id="ARBA00022598"/>
    </source>
</evidence>